<accession>A0A370PNS4</accession>
<keyword evidence="3" id="KW-1185">Reference proteome</keyword>
<keyword evidence="1" id="KW-0732">Signal</keyword>
<evidence type="ECO:0000313" key="2">
    <source>
        <dbReference type="EMBL" id="RDK43841.1"/>
    </source>
</evidence>
<organism evidence="2 3">
    <name type="scientific">Aspergillus phoenicis ATCC 13157</name>
    <dbReference type="NCBI Taxonomy" id="1353007"/>
    <lineage>
        <taxon>Eukaryota</taxon>
        <taxon>Fungi</taxon>
        <taxon>Dikarya</taxon>
        <taxon>Ascomycota</taxon>
        <taxon>Pezizomycotina</taxon>
        <taxon>Eurotiomycetes</taxon>
        <taxon>Eurotiomycetidae</taxon>
        <taxon>Eurotiales</taxon>
        <taxon>Aspergillaceae</taxon>
        <taxon>Aspergillus</taxon>
    </lineage>
</organism>
<dbReference type="AlphaFoldDB" id="A0A370PNS4"/>
<sequence>MMILLYHLCGILQGEYVSSQSVCARVCVWKPSQSTQLHEVPFQFLELLLSQLILRGRPLHRINHPASFMRGCGLSHMPNTPDFIQQSSIAATVEICAVGEIFG</sequence>
<protein>
    <submittedName>
        <fullName evidence="2">Uncharacterized protein</fullName>
    </submittedName>
</protein>
<gene>
    <name evidence="2" type="ORF">M752DRAFT_146070</name>
</gene>
<name>A0A370PNS4_ASPPH</name>
<proteinExistence type="predicted"/>
<dbReference type="EMBL" id="KZ851850">
    <property type="protein sequence ID" value="RDK43841.1"/>
    <property type="molecule type" value="Genomic_DNA"/>
</dbReference>
<evidence type="ECO:0000313" key="3">
    <source>
        <dbReference type="Proteomes" id="UP000254937"/>
    </source>
</evidence>
<feature type="chain" id="PRO_5016744534" evidence="1">
    <location>
        <begin position="20"/>
        <end position="103"/>
    </location>
</feature>
<evidence type="ECO:0000256" key="1">
    <source>
        <dbReference type="SAM" id="SignalP"/>
    </source>
</evidence>
<reference evidence="2 3" key="1">
    <citation type="submission" date="2018-07" db="EMBL/GenBank/DDBJ databases">
        <title>Section-level genome sequencing of Aspergillus section Nigri to investigate inter- and intra-species variation.</title>
        <authorList>
            <consortium name="DOE Joint Genome Institute"/>
            <person name="Vesth T.C."/>
            <person name="Nybo J.L."/>
            <person name="Theobald S."/>
            <person name="Frisvad J.C."/>
            <person name="Larsen T.O."/>
            <person name="Nielsen K.F."/>
            <person name="Hoof J.B."/>
            <person name="Brandl J."/>
            <person name="Salamov A."/>
            <person name="Riley R."/>
            <person name="Gladden J.M."/>
            <person name="Phatale P."/>
            <person name="Nielsen M.T."/>
            <person name="Lyhne E.K."/>
            <person name="Kogle M.E."/>
            <person name="Strasser K."/>
            <person name="McDonnell E."/>
            <person name="Barry K."/>
            <person name="Clum A."/>
            <person name="Chen C."/>
            <person name="Nolan M."/>
            <person name="Sandor L."/>
            <person name="Kuo A."/>
            <person name="Lipzen A."/>
            <person name="Hainaut M."/>
            <person name="Drula E."/>
            <person name="Tsang A."/>
            <person name="Magnuson J.K."/>
            <person name="Henrissat B."/>
            <person name="Wiebenga A."/>
            <person name="Simmons B.A."/>
            <person name="Makela M.R."/>
            <person name="De vries R.P."/>
            <person name="Grigoriev I.V."/>
            <person name="Mortensen U.H."/>
            <person name="Baker S.E."/>
            <person name="Andersen M.R."/>
        </authorList>
    </citation>
    <scope>NUCLEOTIDE SEQUENCE [LARGE SCALE GENOMIC DNA]</scope>
    <source>
        <strain evidence="2 3">ATCC 13157</strain>
    </source>
</reference>
<dbReference type="Proteomes" id="UP000254937">
    <property type="component" value="Unassembled WGS sequence"/>
</dbReference>
<feature type="signal peptide" evidence="1">
    <location>
        <begin position="1"/>
        <end position="19"/>
    </location>
</feature>